<evidence type="ECO:0000313" key="1">
    <source>
        <dbReference type="EMBL" id="QJQ05345.1"/>
    </source>
</evidence>
<dbReference type="OrthoDB" id="5297568at2"/>
<dbReference type="PANTHER" id="PTHR38767:SF1">
    <property type="entry name" value="DNA POLYMERASE III SUBUNIT CHI"/>
    <property type="match status" value="1"/>
</dbReference>
<dbReference type="AlphaFoldDB" id="A0A6M4A2C3"/>
<dbReference type="SUPFAM" id="SSF102400">
    <property type="entry name" value="DNA polymerase III chi subunit"/>
    <property type="match status" value="1"/>
</dbReference>
<dbReference type="GO" id="GO:0032298">
    <property type="term" value="P:positive regulation of DNA-templated DNA replication initiation"/>
    <property type="evidence" value="ECO:0007669"/>
    <property type="project" value="TreeGrafter"/>
</dbReference>
<dbReference type="Gene3D" id="3.40.50.10110">
    <property type="entry name" value="DNA polymerase III subunit chi"/>
    <property type="match status" value="1"/>
</dbReference>
<evidence type="ECO:0000313" key="2">
    <source>
        <dbReference type="Proteomes" id="UP000274350"/>
    </source>
</evidence>
<dbReference type="Pfam" id="PF04364">
    <property type="entry name" value="DNA_pol3_chi"/>
    <property type="match status" value="1"/>
</dbReference>
<name>A0A6M4A2C3_9BURK</name>
<sequence length="141" mass="15971">MTRIDFHSKVADKLAYTCRLIRKARAANCKVIVFDNDVSELNKLNEALWTFSQSDFLPHVMLNDPLSAQTPVILSNDDTAAFPHHELLINLSANIPKDFRRFTRMIEIVSDEAQATLAGRERYRSYQQQGLAPSHIVAKAS</sequence>
<dbReference type="GO" id="GO:0003887">
    <property type="term" value="F:DNA-directed DNA polymerase activity"/>
    <property type="evidence" value="ECO:0007669"/>
    <property type="project" value="InterPro"/>
</dbReference>
<dbReference type="PANTHER" id="PTHR38767">
    <property type="entry name" value="DNA POLYMERASE III SUBUNIT CHI"/>
    <property type="match status" value="1"/>
</dbReference>
<accession>A0A6M4A2C3</accession>
<dbReference type="GO" id="GO:0006260">
    <property type="term" value="P:DNA replication"/>
    <property type="evidence" value="ECO:0007669"/>
    <property type="project" value="InterPro"/>
</dbReference>
<keyword evidence="2" id="KW-1185">Reference proteome</keyword>
<dbReference type="Proteomes" id="UP000274350">
    <property type="component" value="Chromosome"/>
</dbReference>
<dbReference type="EMBL" id="CP051152">
    <property type="protein sequence ID" value="QJQ05345.1"/>
    <property type="molecule type" value="Genomic_DNA"/>
</dbReference>
<gene>
    <name evidence="1" type="ORF">EJG51_005215</name>
</gene>
<proteinExistence type="predicted"/>
<dbReference type="KEGG" id="upi:EJG51_005215"/>
<reference evidence="1 2" key="1">
    <citation type="journal article" date="2019" name="Int. J. Syst. Evol. Microbiol.">
        <title>Undibacterium piscinae sp. nov., isolated from Korean shiner intestine.</title>
        <authorList>
            <person name="Lee S.Y."/>
            <person name="Kang W."/>
            <person name="Kim P.S."/>
            <person name="Kim H.S."/>
            <person name="Sung H."/>
            <person name="Shin N.R."/>
            <person name="Whon T.W."/>
            <person name="Yun J.H."/>
            <person name="Lee J.Y."/>
            <person name="Lee J.Y."/>
            <person name="Jung M.J."/>
            <person name="Jeong Y.S."/>
            <person name="Tak E.J."/>
            <person name="Han J.E."/>
            <person name="Hyun D.W."/>
            <person name="Kang M.S."/>
            <person name="Lee K.E."/>
            <person name="Lee B.H."/>
            <person name="Bae J.W."/>
        </authorList>
    </citation>
    <scope>NUCLEOTIDE SEQUENCE [LARGE SCALE GENOMIC DNA]</scope>
    <source>
        <strain evidence="1 2">S11R28</strain>
    </source>
</reference>
<organism evidence="1 2">
    <name type="scientific">Undibacterium piscinae</name>
    <dbReference type="NCBI Taxonomy" id="2495591"/>
    <lineage>
        <taxon>Bacteria</taxon>
        <taxon>Pseudomonadati</taxon>
        <taxon>Pseudomonadota</taxon>
        <taxon>Betaproteobacteria</taxon>
        <taxon>Burkholderiales</taxon>
        <taxon>Oxalobacteraceae</taxon>
        <taxon>Undibacterium</taxon>
    </lineage>
</organism>
<dbReference type="InterPro" id="IPR007459">
    <property type="entry name" value="DNA_pol3_chi"/>
</dbReference>
<dbReference type="GO" id="GO:0003677">
    <property type="term" value="F:DNA binding"/>
    <property type="evidence" value="ECO:0007669"/>
    <property type="project" value="InterPro"/>
</dbReference>
<dbReference type="InterPro" id="IPR036768">
    <property type="entry name" value="PolIII_chi_sf"/>
</dbReference>
<protein>
    <submittedName>
        <fullName evidence="1">DNA polymerase III subunit chi</fullName>
    </submittedName>
</protein>